<organism evidence="2 3">
    <name type="scientific">Anncaliia algerae PRA339</name>
    <dbReference type="NCBI Taxonomy" id="1288291"/>
    <lineage>
        <taxon>Eukaryota</taxon>
        <taxon>Fungi</taxon>
        <taxon>Fungi incertae sedis</taxon>
        <taxon>Microsporidia</taxon>
        <taxon>Tubulinosematoidea</taxon>
        <taxon>Tubulinosematidae</taxon>
        <taxon>Anncaliia</taxon>
    </lineage>
</organism>
<reference evidence="3" key="1">
    <citation type="submission" date="2013-02" db="EMBL/GenBank/DDBJ databases">
        <authorList>
            <consortium name="The Broad Institute Genome Sequencing Platform"/>
            <person name="Cuomo C."/>
            <person name="Becnel J."/>
            <person name="Sanscrainte N."/>
            <person name="Walker B."/>
            <person name="Young S.K."/>
            <person name="Zeng Q."/>
            <person name="Gargeya S."/>
            <person name="Fitzgerald M."/>
            <person name="Haas B."/>
            <person name="Abouelleil A."/>
            <person name="Alvarado L."/>
            <person name="Arachchi H.M."/>
            <person name="Berlin A.M."/>
            <person name="Chapman S.B."/>
            <person name="Dewar J."/>
            <person name="Goldberg J."/>
            <person name="Griggs A."/>
            <person name="Gujja S."/>
            <person name="Hansen M."/>
            <person name="Howarth C."/>
            <person name="Imamovic A."/>
            <person name="Larimer J."/>
            <person name="McCowan C."/>
            <person name="Murphy C."/>
            <person name="Neiman D."/>
            <person name="Pearson M."/>
            <person name="Priest M."/>
            <person name="Roberts A."/>
            <person name="Saif S."/>
            <person name="Shea T."/>
            <person name="Sisk P."/>
            <person name="Sykes S."/>
            <person name="Wortman J."/>
            <person name="Nusbaum C."/>
            <person name="Birren B."/>
        </authorList>
    </citation>
    <scope>NUCLEOTIDE SEQUENCE [LARGE SCALE GENOMIC DNA]</scope>
    <source>
        <strain evidence="3">PRA339</strain>
    </source>
</reference>
<evidence type="ECO:0000313" key="3">
    <source>
        <dbReference type="Proteomes" id="UP000030655"/>
    </source>
</evidence>
<gene>
    <name evidence="2" type="ORF">H312_03083</name>
</gene>
<dbReference type="VEuPathDB" id="MicrosporidiaDB:H312_03083"/>
<name>A0A059EX95_9MICR</name>
<sequence length="344" mass="40952">MLRMFLLYLLILIQSNKNTQSTIKKGTEESIIQEFSKKIRYIKENCNSSFIYNFKLDELTNDNQRFLLNLIINKFNDIPSVGFKFKLQNKNLIGQYLFRAFDNTFAFKKVGKYFESKYKDTNMKYEAFSYLNFYFQIEEVLKGKNIDSKNFDKRINSIDELYKLIKEIEKYLIEKFNGTNTMESYKSGFFKILLIKEGDEEKVYMDKYHGNMNSAVEIIKNMQLNKSTIATEKYENHEKSYFNLITLAYDLIFLYEKLSSFYLYKNIENITIVDNIVQLAKSSLLILIEIESKCIGPENLSKVNYFFKHIQHITKIKSFPLNKNLEYLHMNVIEITKKLKEIKT</sequence>
<evidence type="ECO:0000313" key="2">
    <source>
        <dbReference type="EMBL" id="KCZ79525.1"/>
    </source>
</evidence>
<reference evidence="2 3" key="2">
    <citation type="submission" date="2014-03" db="EMBL/GenBank/DDBJ databases">
        <title>The Genome Sequence of Anncaliia algerae insect isolate PRA339.</title>
        <authorList>
            <consortium name="The Broad Institute Genome Sequencing Platform"/>
            <consortium name="The Broad Institute Genome Sequencing Center for Infectious Disease"/>
            <person name="Cuomo C."/>
            <person name="Becnel J."/>
            <person name="Sanscrainte N."/>
            <person name="Walker B."/>
            <person name="Young S.K."/>
            <person name="Zeng Q."/>
            <person name="Gargeya S."/>
            <person name="Fitzgerald M."/>
            <person name="Haas B."/>
            <person name="Abouelleil A."/>
            <person name="Alvarado L."/>
            <person name="Arachchi H.M."/>
            <person name="Berlin A.M."/>
            <person name="Chapman S.B."/>
            <person name="Dewar J."/>
            <person name="Goldberg J."/>
            <person name="Griggs A."/>
            <person name="Gujja S."/>
            <person name="Hansen M."/>
            <person name="Howarth C."/>
            <person name="Imamovic A."/>
            <person name="Larimer J."/>
            <person name="McCowan C."/>
            <person name="Murphy C."/>
            <person name="Neiman D."/>
            <person name="Pearson M."/>
            <person name="Priest M."/>
            <person name="Roberts A."/>
            <person name="Saif S."/>
            <person name="Shea T."/>
            <person name="Sisk P."/>
            <person name="Sykes S."/>
            <person name="Wortman J."/>
            <person name="Nusbaum C."/>
            <person name="Birren B."/>
        </authorList>
    </citation>
    <scope>NUCLEOTIDE SEQUENCE [LARGE SCALE GENOMIC DNA]</scope>
    <source>
        <strain evidence="2 3">PRA339</strain>
    </source>
</reference>
<dbReference type="HOGENOM" id="CLU_069395_0_0_1"/>
<protein>
    <submittedName>
        <fullName evidence="2">Uncharacterized protein</fullName>
    </submittedName>
</protein>
<keyword evidence="1" id="KW-0732">Signal</keyword>
<feature type="chain" id="PRO_5001576703" evidence="1">
    <location>
        <begin position="22"/>
        <end position="344"/>
    </location>
</feature>
<evidence type="ECO:0000256" key="1">
    <source>
        <dbReference type="SAM" id="SignalP"/>
    </source>
</evidence>
<dbReference type="OrthoDB" id="10360448at2759"/>
<accession>A0A059EX95</accession>
<dbReference type="Proteomes" id="UP000030655">
    <property type="component" value="Unassembled WGS sequence"/>
</dbReference>
<dbReference type="EMBL" id="KK365261">
    <property type="protein sequence ID" value="KCZ79525.1"/>
    <property type="molecule type" value="Genomic_DNA"/>
</dbReference>
<feature type="signal peptide" evidence="1">
    <location>
        <begin position="1"/>
        <end position="21"/>
    </location>
</feature>
<keyword evidence="3" id="KW-1185">Reference proteome</keyword>
<dbReference type="AlphaFoldDB" id="A0A059EX95"/>
<proteinExistence type="predicted"/>